<dbReference type="OrthoDB" id="5511210at2759"/>
<evidence type="ECO:0000256" key="4">
    <source>
        <dbReference type="SAM" id="MobiDB-lite"/>
    </source>
</evidence>
<dbReference type="Proteomes" id="UP000398389">
    <property type="component" value="Unassembled WGS sequence"/>
</dbReference>
<dbReference type="SUPFAM" id="SSF49764">
    <property type="entry name" value="HSP20-like chaperones"/>
    <property type="match status" value="1"/>
</dbReference>
<feature type="region of interest" description="Disordered" evidence="4">
    <location>
        <begin position="26"/>
        <end position="111"/>
    </location>
</feature>
<organism evidence="6 7">
    <name type="scientific">Magnusiomyces paraingens</name>
    <dbReference type="NCBI Taxonomy" id="2606893"/>
    <lineage>
        <taxon>Eukaryota</taxon>
        <taxon>Fungi</taxon>
        <taxon>Dikarya</taxon>
        <taxon>Ascomycota</taxon>
        <taxon>Saccharomycotina</taxon>
        <taxon>Dipodascomycetes</taxon>
        <taxon>Dipodascales</taxon>
        <taxon>Dipodascaceae</taxon>
        <taxon>Magnusiomyces</taxon>
    </lineage>
</organism>
<dbReference type="InterPro" id="IPR008978">
    <property type="entry name" value="HSP20-like_chaperone"/>
</dbReference>
<dbReference type="PANTHER" id="PTHR11527">
    <property type="entry name" value="HEAT-SHOCK PROTEIN 20 FAMILY MEMBER"/>
    <property type="match status" value="1"/>
</dbReference>
<comment type="similarity">
    <text evidence="2 3">Belongs to the small heat shock protein (HSP20) family.</text>
</comment>
<protein>
    <recommendedName>
        <fullName evidence="5">SHSP domain-containing protein</fullName>
    </recommendedName>
</protein>
<accession>A0A5E8BZ44</accession>
<keyword evidence="1" id="KW-0346">Stress response</keyword>
<dbReference type="Pfam" id="PF00011">
    <property type="entry name" value="HSP20"/>
    <property type="match status" value="1"/>
</dbReference>
<evidence type="ECO:0000313" key="7">
    <source>
        <dbReference type="Proteomes" id="UP000398389"/>
    </source>
</evidence>
<evidence type="ECO:0000256" key="1">
    <source>
        <dbReference type="ARBA" id="ARBA00023016"/>
    </source>
</evidence>
<dbReference type="PROSITE" id="PS01031">
    <property type="entry name" value="SHSP"/>
    <property type="match status" value="1"/>
</dbReference>
<dbReference type="EMBL" id="CABVLU010000004">
    <property type="protein sequence ID" value="VVT56362.1"/>
    <property type="molecule type" value="Genomic_DNA"/>
</dbReference>
<feature type="domain" description="SHSP" evidence="5">
    <location>
        <begin position="121"/>
        <end position="244"/>
    </location>
</feature>
<name>A0A5E8BZ44_9ASCO</name>
<keyword evidence="7" id="KW-1185">Reference proteome</keyword>
<reference evidence="6 7" key="1">
    <citation type="submission" date="2019-09" db="EMBL/GenBank/DDBJ databases">
        <authorList>
            <person name="Brejova B."/>
        </authorList>
    </citation>
    <scope>NUCLEOTIDE SEQUENCE [LARGE SCALE GENOMIC DNA]</scope>
</reference>
<dbReference type="AlphaFoldDB" id="A0A5E8BZ44"/>
<dbReference type="Gene3D" id="2.60.40.790">
    <property type="match status" value="1"/>
</dbReference>
<dbReference type="GeneID" id="43583821"/>
<proteinExistence type="inferred from homology"/>
<evidence type="ECO:0000256" key="3">
    <source>
        <dbReference type="RuleBase" id="RU003616"/>
    </source>
</evidence>
<sequence>MSYYYDSYNPYNNLSLWDIIEALQNQASQADAAEEEATAAPRAAPTPRRQGPSPASARAAAAAAAAAARPVPTVRPVPAAARPAPAARPVPTAAPAPTPAAPAPTPAKPVSASPLVLKPVSRTDVFLPSIDVYDTPEAYRLYASVPGAQKASVEVHFNPDSHELTLEGEVPIPGPISGAAEGKIHLLLSERETGAFARTLHLPSEPKVDDEKITAKFNAGVLEITIPKKSGEKTARRKITIEDVDDEELLSEAQESVE</sequence>
<dbReference type="RefSeq" id="XP_031855612.1">
    <property type="nucleotide sequence ID" value="XM_031999721.1"/>
</dbReference>
<feature type="compositionally biased region" description="Low complexity" evidence="4">
    <location>
        <begin position="38"/>
        <end position="85"/>
    </location>
</feature>
<dbReference type="InterPro" id="IPR031107">
    <property type="entry name" value="Small_HSP"/>
</dbReference>
<evidence type="ECO:0000256" key="2">
    <source>
        <dbReference type="PROSITE-ProRule" id="PRU00285"/>
    </source>
</evidence>
<feature type="compositionally biased region" description="Pro residues" evidence="4">
    <location>
        <begin position="86"/>
        <end position="107"/>
    </location>
</feature>
<gene>
    <name evidence="6" type="ORF">SAPINGB_P005006</name>
</gene>
<dbReference type="InterPro" id="IPR002068">
    <property type="entry name" value="A-crystallin/Hsp20_dom"/>
</dbReference>
<dbReference type="CDD" id="cd06464">
    <property type="entry name" value="ACD_sHsps-like"/>
    <property type="match status" value="1"/>
</dbReference>
<evidence type="ECO:0000313" key="6">
    <source>
        <dbReference type="EMBL" id="VVT56362.1"/>
    </source>
</evidence>
<evidence type="ECO:0000259" key="5">
    <source>
        <dbReference type="PROSITE" id="PS01031"/>
    </source>
</evidence>